<dbReference type="CDD" id="cd13967">
    <property type="entry name" value="PT_UbiA_5"/>
    <property type="match status" value="1"/>
</dbReference>
<dbReference type="Gene3D" id="1.20.120.1780">
    <property type="entry name" value="UbiA prenyltransferase"/>
    <property type="match status" value="1"/>
</dbReference>
<proteinExistence type="predicted"/>
<keyword evidence="3 5" id="KW-1133">Transmembrane helix</keyword>
<keyword evidence="4 5" id="KW-0472">Membrane</keyword>
<organism evidence="6 7">
    <name type="scientific">Methanolacinia petrolearia (strain DSM 11571 / OCM 486 / SEBR 4847)</name>
    <name type="common">Methanoplanus petrolearius</name>
    <dbReference type="NCBI Taxonomy" id="679926"/>
    <lineage>
        <taxon>Archaea</taxon>
        <taxon>Methanobacteriati</taxon>
        <taxon>Methanobacteriota</taxon>
        <taxon>Stenosarchaea group</taxon>
        <taxon>Methanomicrobia</taxon>
        <taxon>Methanomicrobiales</taxon>
        <taxon>Methanomicrobiaceae</taxon>
        <taxon>Methanolacinia</taxon>
    </lineage>
</organism>
<feature type="transmembrane region" description="Helical" evidence="5">
    <location>
        <begin position="274"/>
        <end position="294"/>
    </location>
</feature>
<dbReference type="OrthoDB" id="293340at2157"/>
<reference evidence="6 7" key="1">
    <citation type="journal article" date="2010" name="Stand. Genomic Sci.">
        <title>Complete genome sequence of Methanoplanus petrolearius type strain (SEBR 4847).</title>
        <authorList>
            <person name="Brambilla E."/>
            <person name="Djao O.D."/>
            <person name="Daligault H."/>
            <person name="Lapidus A."/>
            <person name="Lucas S."/>
            <person name="Hammon N."/>
            <person name="Nolan M."/>
            <person name="Tice H."/>
            <person name="Cheng J.F."/>
            <person name="Han C."/>
            <person name="Tapia R."/>
            <person name="Goodwin L."/>
            <person name="Pitluck S."/>
            <person name="Liolios K."/>
            <person name="Ivanova N."/>
            <person name="Mavromatis K."/>
            <person name="Mikhailova N."/>
            <person name="Pati A."/>
            <person name="Chen A."/>
            <person name="Palaniappan K."/>
            <person name="Land M."/>
            <person name="Hauser L."/>
            <person name="Chang Y.J."/>
            <person name="Jeffries C.D."/>
            <person name="Rohde M."/>
            <person name="Spring S."/>
            <person name="Sikorski J."/>
            <person name="Goker M."/>
            <person name="Woyke T."/>
            <person name="Bristow J."/>
            <person name="Eisen J.A."/>
            <person name="Markowitz V."/>
            <person name="Hugenholtz P."/>
            <person name="Kyrpides N.C."/>
            <person name="Klenk H.P."/>
        </authorList>
    </citation>
    <scope>NUCLEOTIDE SEQUENCE [LARGE SCALE GENOMIC DNA]</scope>
    <source>
        <strain evidence="7">DSM 11571 / OCM 486 / SEBR 4847</strain>
    </source>
</reference>
<keyword evidence="6" id="KW-0808">Transferase</keyword>
<dbReference type="eggNOG" id="arCOG00481">
    <property type="taxonomic scope" value="Archaea"/>
</dbReference>
<evidence type="ECO:0000313" key="6">
    <source>
        <dbReference type="EMBL" id="ADN37038.1"/>
    </source>
</evidence>
<sequence>MHNIALEKNIIIPDFSRIIQTLVYSSLYLSFAGGAMVFLSCSLQDLAFSPVAALIMILVTYGVYNLNRKTDEAEDMMNHYERYHFTKKHGSFLYRSSILSYITAAGIGMIYGTEALFMTLLPLIAGILYSIPIFPKSIGFSRIKEVPVLKSLIVALAWAIPPAFLPVYLSSTLPGFSTYIVALFFFILVFTSTVVFDIRDVKGDIASGVRTIPAMLGKERTVVLLSVLNISAGLVIVYFGLEGLPSPQVLFLLLSMVYVQCYLIYSLRENITKMIYEIFIDGKFIILMGVYALLCCLWI</sequence>
<dbReference type="KEGG" id="mpi:Mpet_2291"/>
<protein>
    <submittedName>
        <fullName evidence="6">UbiA prenyltransferase</fullName>
    </submittedName>
</protein>
<feature type="transmembrane region" description="Helical" evidence="5">
    <location>
        <begin position="247"/>
        <end position="267"/>
    </location>
</feature>
<dbReference type="AlphaFoldDB" id="E1RD55"/>
<feature type="transmembrane region" description="Helical" evidence="5">
    <location>
        <begin position="46"/>
        <end position="67"/>
    </location>
</feature>
<dbReference type="STRING" id="679926.Mpet_2291"/>
<dbReference type="Proteomes" id="UP000006565">
    <property type="component" value="Chromosome"/>
</dbReference>
<evidence type="ECO:0000256" key="4">
    <source>
        <dbReference type="ARBA" id="ARBA00023136"/>
    </source>
</evidence>
<feature type="transmembrane region" description="Helical" evidence="5">
    <location>
        <begin position="176"/>
        <end position="196"/>
    </location>
</feature>
<comment type="subcellular location">
    <subcellularLocation>
        <location evidence="1">Cell membrane</location>
        <topology evidence="1">Multi-pass membrane protein</topology>
    </subcellularLocation>
</comment>
<feature type="transmembrane region" description="Helical" evidence="5">
    <location>
        <begin position="92"/>
        <end position="111"/>
    </location>
</feature>
<dbReference type="InterPro" id="IPR000537">
    <property type="entry name" value="UbiA_prenyltransferase"/>
</dbReference>
<evidence type="ECO:0000256" key="2">
    <source>
        <dbReference type="ARBA" id="ARBA00022692"/>
    </source>
</evidence>
<feature type="transmembrane region" description="Helical" evidence="5">
    <location>
        <begin position="21"/>
        <end position="40"/>
    </location>
</feature>
<feature type="transmembrane region" description="Helical" evidence="5">
    <location>
        <begin position="146"/>
        <end position="164"/>
    </location>
</feature>
<feature type="transmembrane region" description="Helical" evidence="5">
    <location>
        <begin position="222"/>
        <end position="241"/>
    </location>
</feature>
<dbReference type="RefSeq" id="WP_013330215.1">
    <property type="nucleotide sequence ID" value="NC_014507.1"/>
</dbReference>
<accession>E1RD55</accession>
<keyword evidence="2 5" id="KW-0812">Transmembrane</keyword>
<feature type="transmembrane region" description="Helical" evidence="5">
    <location>
        <begin position="117"/>
        <end position="134"/>
    </location>
</feature>
<dbReference type="GeneID" id="9744776"/>
<dbReference type="GO" id="GO:0005886">
    <property type="term" value="C:plasma membrane"/>
    <property type="evidence" value="ECO:0007669"/>
    <property type="project" value="UniProtKB-SubCell"/>
</dbReference>
<keyword evidence="7" id="KW-1185">Reference proteome</keyword>
<evidence type="ECO:0000313" key="7">
    <source>
        <dbReference type="Proteomes" id="UP000006565"/>
    </source>
</evidence>
<dbReference type="Pfam" id="PF01040">
    <property type="entry name" value="UbiA"/>
    <property type="match status" value="1"/>
</dbReference>
<gene>
    <name evidence="6" type="ordered locus">Mpet_2291</name>
</gene>
<dbReference type="EMBL" id="CP002117">
    <property type="protein sequence ID" value="ADN37038.1"/>
    <property type="molecule type" value="Genomic_DNA"/>
</dbReference>
<dbReference type="HOGENOM" id="CLU_077871_0_0_2"/>
<evidence type="ECO:0000256" key="5">
    <source>
        <dbReference type="SAM" id="Phobius"/>
    </source>
</evidence>
<name>E1RD55_METP4</name>
<evidence type="ECO:0000256" key="1">
    <source>
        <dbReference type="ARBA" id="ARBA00004651"/>
    </source>
</evidence>
<evidence type="ECO:0000256" key="3">
    <source>
        <dbReference type="ARBA" id="ARBA00022989"/>
    </source>
</evidence>
<dbReference type="GO" id="GO:0016765">
    <property type="term" value="F:transferase activity, transferring alkyl or aryl (other than methyl) groups"/>
    <property type="evidence" value="ECO:0007669"/>
    <property type="project" value="InterPro"/>
</dbReference>